<dbReference type="RefSeq" id="WP_124953467.1">
    <property type="nucleotide sequence ID" value="NZ_RRCH01000003.1"/>
</dbReference>
<proteinExistence type="predicted"/>
<gene>
    <name evidence="2" type="ORF">EIK79_02035</name>
</gene>
<dbReference type="InterPro" id="IPR015943">
    <property type="entry name" value="WD40/YVTN_repeat-like_dom_sf"/>
</dbReference>
<keyword evidence="1" id="KW-0472">Membrane</keyword>
<dbReference type="PANTHER" id="PTHR35340:SF5">
    <property type="entry name" value="ASST-DOMAIN-CONTAINING PROTEIN"/>
    <property type="match status" value="1"/>
</dbReference>
<evidence type="ECO:0000256" key="1">
    <source>
        <dbReference type="SAM" id="Phobius"/>
    </source>
</evidence>
<evidence type="ECO:0000313" key="2">
    <source>
        <dbReference type="EMBL" id="RRJ33600.1"/>
    </source>
</evidence>
<reference evidence="2 3" key="1">
    <citation type="submission" date="2018-11" db="EMBL/GenBank/DDBJ databases">
        <title>Taxonoimc description of Halomarina strain SPP-AMP-1.</title>
        <authorList>
            <person name="Pal Y."/>
            <person name="Srinivasana K."/>
            <person name="Verma A."/>
            <person name="Kumar P."/>
        </authorList>
    </citation>
    <scope>NUCLEOTIDE SEQUENCE [LARGE SCALE GENOMIC DNA]</scope>
    <source>
        <strain evidence="2 3">SPP-AMP-1</strain>
    </source>
</reference>
<keyword evidence="1" id="KW-1133">Transmembrane helix</keyword>
<dbReference type="AlphaFoldDB" id="A0A3P3RL57"/>
<dbReference type="SUPFAM" id="SSF63829">
    <property type="entry name" value="Calcium-dependent phosphotriesterase"/>
    <property type="match status" value="1"/>
</dbReference>
<dbReference type="Proteomes" id="UP000282322">
    <property type="component" value="Unassembled WGS sequence"/>
</dbReference>
<dbReference type="PANTHER" id="PTHR35340">
    <property type="entry name" value="PQQ ENZYME REPEAT PROTEIN-RELATED"/>
    <property type="match status" value="1"/>
</dbReference>
<evidence type="ECO:0008006" key="4">
    <source>
        <dbReference type="Google" id="ProtNLM"/>
    </source>
</evidence>
<keyword evidence="3" id="KW-1185">Reference proteome</keyword>
<organism evidence="2 3">
    <name type="scientific">Halocatena pleomorpha</name>
    <dbReference type="NCBI Taxonomy" id="1785090"/>
    <lineage>
        <taxon>Archaea</taxon>
        <taxon>Methanobacteriati</taxon>
        <taxon>Methanobacteriota</taxon>
        <taxon>Stenosarchaea group</taxon>
        <taxon>Halobacteria</taxon>
        <taxon>Halobacteriales</taxon>
        <taxon>Natronomonadaceae</taxon>
        <taxon>Halocatena</taxon>
    </lineage>
</organism>
<dbReference type="Gene3D" id="2.130.10.10">
    <property type="entry name" value="YVTN repeat-like/Quinoprotein amine dehydrogenase"/>
    <property type="match status" value="1"/>
</dbReference>
<dbReference type="InterPro" id="IPR053143">
    <property type="entry name" value="Arylsulfate_ST"/>
</dbReference>
<protein>
    <recommendedName>
        <fullName evidence="4">ArsR family transcriptional regulator</fullName>
    </recommendedName>
</protein>
<evidence type="ECO:0000313" key="3">
    <source>
        <dbReference type="Proteomes" id="UP000282322"/>
    </source>
</evidence>
<dbReference type="GO" id="GO:0004062">
    <property type="term" value="F:aryl sulfotransferase activity"/>
    <property type="evidence" value="ECO:0007669"/>
    <property type="project" value="InterPro"/>
</dbReference>
<feature type="transmembrane region" description="Helical" evidence="1">
    <location>
        <begin position="443"/>
        <end position="463"/>
    </location>
</feature>
<sequence>MSALRSLLSGRLGVVRLCLGLVILLLCVSAVSATIGYSPPEVHPVSIDREPPGDTVISVQGYNIWGVTNPQKPARLLSVAPNGSLGWHTSGDQLDVSWFYDVDPLANGDLLVVGTIEKQKTRVLRVEPDTGTVKWSETLPLWDTHDITLTENGNLLVANMRNTENGTSNDRLYVYNRTTDEIDWEWRFRDHYPNETDAGVSSDDWTHVNDVDIISPGLYMVSPRNFDEVIVINRSTNKIVMRLGEDESHSTLYEQHNPSYLQGPDGRPTFLVADSENDRVVEYACDRADSDHPLDGDMKPNCDWNQTWEAGVDQLSWPRDADRLPTGNTLITDTLNHRVIEISPNGTVVWEYSAPWLPYDVERPAHGHEPDGPTMQELNQTGSHSLTNGSVNPRQDITGPKLTDQIATATEGVPGDHVIAAGLDRFSKVAPWIRPVWLSPNGFFLLSCGALVGVVWGGGEFFIHRGRISTVLRRHVCRLRTS</sequence>
<keyword evidence="1" id="KW-0812">Transmembrane</keyword>
<dbReference type="InterPro" id="IPR010262">
    <property type="entry name" value="Arylsulfotransferase_bact"/>
</dbReference>
<comment type="caution">
    <text evidence="2">The sequence shown here is derived from an EMBL/GenBank/DDBJ whole genome shotgun (WGS) entry which is preliminary data.</text>
</comment>
<accession>A0A3P3RL57</accession>
<name>A0A3P3RL57_9EURY</name>
<dbReference type="EMBL" id="RRCH01000003">
    <property type="protein sequence ID" value="RRJ33600.1"/>
    <property type="molecule type" value="Genomic_DNA"/>
</dbReference>
<dbReference type="Pfam" id="PF05935">
    <property type="entry name" value="Arylsulfotrans"/>
    <property type="match status" value="1"/>
</dbReference>